<organism evidence="2 3">
    <name type="scientific">Methanimicrococcus hacksteinii</name>
    <dbReference type="NCBI Taxonomy" id="3028293"/>
    <lineage>
        <taxon>Archaea</taxon>
        <taxon>Methanobacteriati</taxon>
        <taxon>Methanobacteriota</taxon>
        <taxon>Stenosarchaea group</taxon>
        <taxon>Methanomicrobia</taxon>
        <taxon>Methanosarcinales</taxon>
        <taxon>Methanosarcinaceae</taxon>
        <taxon>Methanimicrococcus</taxon>
    </lineage>
</organism>
<evidence type="ECO:0000313" key="2">
    <source>
        <dbReference type="EMBL" id="MDV0444785.1"/>
    </source>
</evidence>
<dbReference type="Proteomes" id="UP001272052">
    <property type="component" value="Unassembled WGS sequence"/>
</dbReference>
<keyword evidence="3" id="KW-1185">Reference proteome</keyword>
<gene>
    <name evidence="2" type="ORF">MmiAt1_03250</name>
</gene>
<dbReference type="Pfam" id="PF22696">
    <property type="entry name" value="Putative_PNPOx_2"/>
    <property type="match status" value="1"/>
</dbReference>
<sequence length="142" mass="15704">MEYLPAYNRILKEGGIIALSTSANNSPNVRIVNYCFDENNPSVLYFSTSSESNKIAELTENEKAAFTTIPASHDDVPHVRSHNSVVQKSDLSLNDVKDMFLKQTPSLAEMFEAVGNFLDIYEIHVKEADVIASQEDAGSVSF</sequence>
<name>A0ABU3VN59_9EURY</name>
<dbReference type="SUPFAM" id="SSF50475">
    <property type="entry name" value="FMN-binding split barrel"/>
    <property type="match status" value="1"/>
</dbReference>
<evidence type="ECO:0000313" key="3">
    <source>
        <dbReference type="Proteomes" id="UP001272052"/>
    </source>
</evidence>
<dbReference type="EMBL" id="JAWDKC010000008">
    <property type="protein sequence ID" value="MDV0444785.1"/>
    <property type="molecule type" value="Genomic_DNA"/>
</dbReference>
<accession>A0ABU3VN59</accession>
<evidence type="ECO:0000259" key="1">
    <source>
        <dbReference type="Pfam" id="PF22696"/>
    </source>
</evidence>
<comment type="caution">
    <text evidence="2">The sequence shown here is derived from an EMBL/GenBank/DDBJ whole genome shotgun (WGS) entry which is preliminary data.</text>
</comment>
<dbReference type="RefSeq" id="WP_318785196.1">
    <property type="nucleotide sequence ID" value="NZ_JAWDKC010000008.1"/>
</dbReference>
<dbReference type="InterPro" id="IPR055196">
    <property type="entry name" value="Putative_PNPOx_2"/>
</dbReference>
<reference evidence="2 3" key="1">
    <citation type="submission" date="2023-06" db="EMBL/GenBank/DDBJ databases">
        <title>Genome sequence of Methanimicrococcus sp. At1.</title>
        <authorList>
            <person name="Protasov E."/>
            <person name="Platt K."/>
            <person name="Poehlein A."/>
            <person name="Daniel R."/>
            <person name="Brune A."/>
        </authorList>
    </citation>
    <scope>NUCLEOTIDE SEQUENCE [LARGE SCALE GENOMIC DNA]</scope>
    <source>
        <strain evidence="2 3">At1</strain>
    </source>
</reference>
<dbReference type="InterPro" id="IPR012349">
    <property type="entry name" value="Split_barrel_FMN-bd"/>
</dbReference>
<feature type="domain" description="Pyridoxamine 5'-phosphate oxidase-like" evidence="1">
    <location>
        <begin position="16"/>
        <end position="130"/>
    </location>
</feature>
<dbReference type="Gene3D" id="2.30.110.10">
    <property type="entry name" value="Electron Transport, Fmn-binding Protein, Chain A"/>
    <property type="match status" value="1"/>
</dbReference>
<protein>
    <recommendedName>
        <fullName evidence="1">Pyridoxamine 5'-phosphate oxidase-like domain-containing protein</fullName>
    </recommendedName>
</protein>
<proteinExistence type="predicted"/>